<accession>A0A6C0E3C1</accession>
<sequence>MSLNDVLKKPDNSIETYSQIVDSSTQPYTDAVQLLATMSNTCILDDTPLMTLDLNPYELSWCDFLAIFYKNGNGFNISTYNTGLNVIAFDKQNYRSANNSYRLNLLSELTKAYTSKHNILENKITGYKQIQLILEINKLQSLSTLTGSVSLSLDEALHQLTSSNQITYTGELDHSAKVTFKVYTIIHSTILDTSIGIFFNYITSIPCYRNVYINDNHCIVKPYHHVNNNKQKDNSYSLIFDDATINTEVADDYAYEVESDDNNYDNTTIPTIHTKLPW</sequence>
<protein>
    <submittedName>
        <fullName evidence="1">Uncharacterized protein</fullName>
    </submittedName>
</protein>
<proteinExistence type="predicted"/>
<name>A0A6C0E3C1_9ZZZZ</name>
<reference evidence="1" key="1">
    <citation type="journal article" date="2020" name="Nature">
        <title>Giant virus diversity and host interactions through global metagenomics.</title>
        <authorList>
            <person name="Schulz F."/>
            <person name="Roux S."/>
            <person name="Paez-Espino D."/>
            <person name="Jungbluth S."/>
            <person name="Walsh D.A."/>
            <person name="Denef V.J."/>
            <person name="McMahon K.D."/>
            <person name="Konstantinidis K.T."/>
            <person name="Eloe-Fadrosh E.A."/>
            <person name="Kyrpides N.C."/>
            <person name="Woyke T."/>
        </authorList>
    </citation>
    <scope>NUCLEOTIDE SEQUENCE</scope>
    <source>
        <strain evidence="1">GVMAG-M-3300023179-114</strain>
    </source>
</reference>
<organism evidence="1">
    <name type="scientific">viral metagenome</name>
    <dbReference type="NCBI Taxonomy" id="1070528"/>
    <lineage>
        <taxon>unclassified sequences</taxon>
        <taxon>metagenomes</taxon>
        <taxon>organismal metagenomes</taxon>
    </lineage>
</organism>
<dbReference type="EMBL" id="MN739720">
    <property type="protein sequence ID" value="QHT22779.1"/>
    <property type="molecule type" value="Genomic_DNA"/>
</dbReference>
<dbReference type="AlphaFoldDB" id="A0A6C0E3C1"/>
<evidence type="ECO:0000313" key="1">
    <source>
        <dbReference type="EMBL" id="QHT22779.1"/>
    </source>
</evidence>